<dbReference type="Pfam" id="PF10589">
    <property type="entry name" value="NADH_4Fe-4S"/>
    <property type="match status" value="1"/>
</dbReference>
<dbReference type="InterPro" id="IPR023753">
    <property type="entry name" value="FAD/NAD-binding_dom"/>
</dbReference>
<proteinExistence type="inferred from homology"/>
<dbReference type="InterPro" id="IPR019575">
    <property type="entry name" value="Nuop51_4Fe4S-bd"/>
</dbReference>
<dbReference type="AlphaFoldDB" id="A0A523VYB2"/>
<dbReference type="Gene3D" id="6.10.250.1450">
    <property type="match status" value="1"/>
</dbReference>
<dbReference type="EMBL" id="SOIZ01000341">
    <property type="protein sequence ID" value="TET59730.1"/>
    <property type="molecule type" value="Genomic_DNA"/>
</dbReference>
<dbReference type="Proteomes" id="UP000319130">
    <property type="component" value="Unassembled WGS sequence"/>
</dbReference>
<dbReference type="Pfam" id="PF01257">
    <property type="entry name" value="2Fe-2S_thioredx"/>
    <property type="match status" value="1"/>
</dbReference>
<dbReference type="Gene3D" id="3.50.50.60">
    <property type="entry name" value="FAD/NAD(P)-binding domain"/>
    <property type="match status" value="2"/>
</dbReference>
<dbReference type="Gene3D" id="1.10.1060.10">
    <property type="entry name" value="Alpha-helical ferredoxin"/>
    <property type="match status" value="1"/>
</dbReference>
<gene>
    <name evidence="7" type="ORF">E3J48_07505</name>
</gene>
<dbReference type="FunFam" id="1.20.1440.230:FF:000001">
    <property type="entry name" value="Mitochondrial NADH dehydrogenase flavoprotein 1"/>
    <property type="match status" value="1"/>
</dbReference>
<dbReference type="PANTHER" id="PTHR43578:SF3">
    <property type="entry name" value="NADH-QUINONE OXIDOREDUCTASE SUBUNIT F"/>
    <property type="match status" value="1"/>
</dbReference>
<dbReference type="SUPFAM" id="SSF51971">
    <property type="entry name" value="Nucleotide-binding domain"/>
    <property type="match status" value="1"/>
</dbReference>
<reference evidence="7 8" key="1">
    <citation type="submission" date="2019-03" db="EMBL/GenBank/DDBJ databases">
        <title>Metabolic potential of uncultured bacteria and archaea associated with petroleum seepage in deep-sea sediments.</title>
        <authorList>
            <person name="Dong X."/>
            <person name="Hubert C."/>
        </authorList>
    </citation>
    <scope>NUCLEOTIDE SEQUENCE [LARGE SCALE GENOMIC DNA]</scope>
    <source>
        <strain evidence="7">E29_bin52</strain>
    </source>
</reference>
<evidence type="ECO:0000313" key="8">
    <source>
        <dbReference type="Proteomes" id="UP000319130"/>
    </source>
</evidence>
<evidence type="ECO:0000256" key="3">
    <source>
        <dbReference type="ARBA" id="ARBA00022723"/>
    </source>
</evidence>
<accession>A0A523VYB2</accession>
<dbReference type="InterPro" id="IPR009051">
    <property type="entry name" value="Helical_ferredxn"/>
</dbReference>
<dbReference type="SUPFAM" id="SSF46548">
    <property type="entry name" value="alpha-helical ferredoxin"/>
    <property type="match status" value="2"/>
</dbReference>
<dbReference type="GO" id="GO:0008137">
    <property type="term" value="F:NADH dehydrogenase (ubiquinone) activity"/>
    <property type="evidence" value="ECO:0007669"/>
    <property type="project" value="InterPro"/>
</dbReference>
<evidence type="ECO:0000256" key="4">
    <source>
        <dbReference type="ARBA" id="ARBA00023004"/>
    </source>
</evidence>
<dbReference type="GO" id="GO:0010181">
    <property type="term" value="F:FMN binding"/>
    <property type="evidence" value="ECO:0007669"/>
    <property type="project" value="InterPro"/>
</dbReference>
<dbReference type="PROSITE" id="PS51257">
    <property type="entry name" value="PROKAR_LIPOPROTEIN"/>
    <property type="match status" value="1"/>
</dbReference>
<dbReference type="InterPro" id="IPR036188">
    <property type="entry name" value="FAD/NAD-bd_sf"/>
</dbReference>
<dbReference type="SUPFAM" id="SSF142984">
    <property type="entry name" value="Nqo1 middle domain-like"/>
    <property type="match status" value="1"/>
</dbReference>
<dbReference type="Gene3D" id="3.10.20.600">
    <property type="match status" value="1"/>
</dbReference>
<dbReference type="GO" id="GO:0051539">
    <property type="term" value="F:4 iron, 4 sulfur cluster binding"/>
    <property type="evidence" value="ECO:0007669"/>
    <property type="project" value="UniProtKB-KW"/>
</dbReference>
<keyword evidence="4" id="KW-0408">Iron</keyword>
<dbReference type="PROSITE" id="PS00645">
    <property type="entry name" value="COMPLEX1_51K_2"/>
    <property type="match status" value="1"/>
</dbReference>
<keyword evidence="5" id="KW-0411">Iron-sulfur</keyword>
<dbReference type="GO" id="GO:0016491">
    <property type="term" value="F:oxidoreductase activity"/>
    <property type="evidence" value="ECO:0007669"/>
    <property type="project" value="InterPro"/>
</dbReference>
<dbReference type="InterPro" id="IPR001949">
    <property type="entry name" value="NADH-UbQ_OxRdtase_51kDa_CS"/>
</dbReference>
<protein>
    <submittedName>
        <fullName evidence="7">FAD-binding protein</fullName>
    </submittedName>
</protein>
<keyword evidence="3" id="KW-0479">Metal-binding</keyword>
<dbReference type="InterPro" id="IPR037225">
    <property type="entry name" value="Nuo51_FMN-bd_sf"/>
</dbReference>
<dbReference type="Gene3D" id="3.40.30.10">
    <property type="entry name" value="Glutaredoxin"/>
    <property type="match status" value="1"/>
</dbReference>
<evidence type="ECO:0000259" key="6">
    <source>
        <dbReference type="SMART" id="SM00928"/>
    </source>
</evidence>
<dbReference type="Gene3D" id="3.40.50.11540">
    <property type="entry name" value="NADH-ubiquinone oxidoreductase 51kDa subunit"/>
    <property type="match status" value="1"/>
</dbReference>
<dbReference type="Pfam" id="PF07992">
    <property type="entry name" value="Pyr_redox_2"/>
    <property type="match status" value="1"/>
</dbReference>
<evidence type="ECO:0000313" key="7">
    <source>
        <dbReference type="EMBL" id="TET59730.1"/>
    </source>
</evidence>
<comment type="similarity">
    <text evidence="1">Belongs to the complex I 51 kDa subunit family.</text>
</comment>
<evidence type="ECO:0000256" key="5">
    <source>
        <dbReference type="ARBA" id="ARBA00023014"/>
    </source>
</evidence>
<feature type="domain" description="NADH-ubiquinone oxidoreductase 51kDa subunit iron-sulphur binding" evidence="6">
    <location>
        <begin position="444"/>
        <end position="489"/>
    </location>
</feature>
<dbReference type="InterPro" id="IPR036249">
    <property type="entry name" value="Thioredoxin-like_sf"/>
</dbReference>
<dbReference type="FunFam" id="3.40.50.11540:FF:000001">
    <property type="entry name" value="NADH dehydrogenase [ubiquinone] flavoprotein 1, mitochondrial"/>
    <property type="match status" value="1"/>
</dbReference>
<keyword evidence="2" id="KW-0004">4Fe-4S</keyword>
<comment type="caution">
    <text evidence="7">The sequence shown here is derived from an EMBL/GenBank/DDBJ whole genome shotgun (WGS) entry which is preliminary data.</text>
</comment>
<dbReference type="Pfam" id="PF01512">
    <property type="entry name" value="Complex1_51K"/>
    <property type="match status" value="1"/>
</dbReference>
<dbReference type="InterPro" id="IPR011538">
    <property type="entry name" value="Nuo51_FMN-bd"/>
</dbReference>
<name>A0A523VYB2_UNCAE</name>
<dbReference type="PRINTS" id="PR00419">
    <property type="entry name" value="ADXRDTASE"/>
</dbReference>
<dbReference type="GO" id="GO:0046872">
    <property type="term" value="F:metal ion binding"/>
    <property type="evidence" value="ECO:0007669"/>
    <property type="project" value="UniProtKB-KW"/>
</dbReference>
<dbReference type="CDD" id="cd02980">
    <property type="entry name" value="TRX_Fd_family"/>
    <property type="match status" value="1"/>
</dbReference>
<dbReference type="PANTHER" id="PTHR43578">
    <property type="entry name" value="NADH-QUINONE OXIDOREDUCTASE SUBUNIT F"/>
    <property type="match status" value="1"/>
</dbReference>
<sequence>MLEKIDPNKTCVTVCGGTGCSAWGSAEVREAFTQEIKRRGLEEKVDIKMTGCHGFCERGPVTVILPKEIFYQQITKEDVPEIVSKTLIKGEIIERLLYIDPATGKKIVFEPEVPFYKKQMRIVFRHNGRIDPTEISEYIARDGYLALSKVLTTMSREQVIKTVEKSGLRGRGGAGFPTGRKWRLVRAAAGDTKYLVCNADEGDPGAFMDRSVLEGNPHSVLEGMLIAAYAMGAKEGYVYVRAEYPVAVKHLKIALRQAEDFGLLGENILGTDFSFQVKIKQGAGAFVCGEETALIASVEGRRGMPRPRPPFPAQSGLWERPTCINNVETLANVPFIILKGAEEYARVGTEKSKGTKIFALAGKVNNTGLVEVPMGTSLRKVIFDIGGGVPRGRKFKAVQIGGPSGGCIPERYLDLPIDYESLKQVGAIMGSGGMIVMDDNTCMVDIARFFLEFVQNESCGKCVPCRVGTKRMLEILTRITEGQGVREDLKLLKELGRIVKDTALCGLGQTAPNPVLSTLEYFYHEYLAHIEEKKCPACSCEALFISPCQHACPLGIDIPGYINLVAQGRFEDALAIIEKENPFPAICGRVCHHPCELKCRRGELDEAVAINAIKRFTADYALARGREGALPRLSRKQEKVAIIGSGPAGLTAAYYLARWGYQVTIFESLPVSGGMLAVGIPEYRLPKEILKRDVLDVVENLGVKIKTNTHIGKDLPFEELPKLGYQAIFVATGAHKSRRIDLCSKRTSGVFSGLKYLREVCLGKSFELGGKTVVIGGGNVAIDAARSCLRQGVRGSVIIYRRSREEMPAIESEIEAAEEEGVEILYLAAPVKILTRNGKVRGIQCQRMKLGDYDESGRRRPVPIEGSLFAIDADSIIMAIGQSPDLSFLPSSFQVNEGDALQVNPQTLATNRPGVFGGGDVVLGPATVAEAMAAGKRGALSIDRYLRGQALKITPTVKKKTFEELEREEVEPSEDLRTKMPTLPLEKRVRCFGQVELGFSEHMALREAKRCLRCDLEQKKEER</sequence>
<evidence type="ECO:0000256" key="1">
    <source>
        <dbReference type="ARBA" id="ARBA00007523"/>
    </source>
</evidence>
<dbReference type="SUPFAM" id="SSF140490">
    <property type="entry name" value="Nqo1C-terminal domain-like"/>
    <property type="match status" value="1"/>
</dbReference>
<dbReference type="InterPro" id="IPR037207">
    <property type="entry name" value="Nuop51_4Fe4S-bd_sf"/>
</dbReference>
<dbReference type="SUPFAM" id="SSF142019">
    <property type="entry name" value="Nqo1 FMN-binding domain-like"/>
    <property type="match status" value="1"/>
</dbReference>
<evidence type="ECO:0000256" key="2">
    <source>
        <dbReference type="ARBA" id="ARBA00022485"/>
    </source>
</evidence>
<dbReference type="SUPFAM" id="SSF52833">
    <property type="entry name" value="Thioredoxin-like"/>
    <property type="match status" value="1"/>
</dbReference>
<dbReference type="SMART" id="SM00928">
    <property type="entry name" value="NADH_4Fe-4S"/>
    <property type="match status" value="1"/>
</dbReference>
<organism evidence="7 8">
    <name type="scientific">Aerophobetes bacterium</name>
    <dbReference type="NCBI Taxonomy" id="2030807"/>
    <lineage>
        <taxon>Bacteria</taxon>
        <taxon>Candidatus Aerophobota</taxon>
    </lineage>
</organism>